<keyword evidence="3" id="KW-1185">Reference proteome</keyword>
<accession>A0AAE1NP38</accession>
<gene>
    <name evidence="2" type="ORF">Pmani_033635</name>
</gene>
<protein>
    <submittedName>
        <fullName evidence="2">Uncharacterized protein</fullName>
    </submittedName>
</protein>
<sequence length="81" mass="8951">MVEEGHKALSSLPLKEDFEAHLYQFPAYPVSERQVSPLLHSQTPPFLHLTPPRPPPRHSTSSLHLGPQQLTTNDEGGCKSG</sequence>
<feature type="region of interest" description="Disordered" evidence="1">
    <location>
        <begin position="39"/>
        <end position="81"/>
    </location>
</feature>
<name>A0AAE1NP38_9EUCA</name>
<dbReference type="EMBL" id="JAWZYT010004483">
    <property type="protein sequence ID" value="KAK4293685.1"/>
    <property type="molecule type" value="Genomic_DNA"/>
</dbReference>
<evidence type="ECO:0000313" key="2">
    <source>
        <dbReference type="EMBL" id="KAK4293685.1"/>
    </source>
</evidence>
<dbReference type="AlphaFoldDB" id="A0AAE1NP38"/>
<evidence type="ECO:0000256" key="1">
    <source>
        <dbReference type="SAM" id="MobiDB-lite"/>
    </source>
</evidence>
<organism evidence="2 3">
    <name type="scientific">Petrolisthes manimaculis</name>
    <dbReference type="NCBI Taxonomy" id="1843537"/>
    <lineage>
        <taxon>Eukaryota</taxon>
        <taxon>Metazoa</taxon>
        <taxon>Ecdysozoa</taxon>
        <taxon>Arthropoda</taxon>
        <taxon>Crustacea</taxon>
        <taxon>Multicrustacea</taxon>
        <taxon>Malacostraca</taxon>
        <taxon>Eumalacostraca</taxon>
        <taxon>Eucarida</taxon>
        <taxon>Decapoda</taxon>
        <taxon>Pleocyemata</taxon>
        <taxon>Anomura</taxon>
        <taxon>Galatheoidea</taxon>
        <taxon>Porcellanidae</taxon>
        <taxon>Petrolisthes</taxon>
    </lineage>
</organism>
<dbReference type="Proteomes" id="UP001292094">
    <property type="component" value="Unassembled WGS sequence"/>
</dbReference>
<comment type="caution">
    <text evidence="2">The sequence shown here is derived from an EMBL/GenBank/DDBJ whole genome shotgun (WGS) entry which is preliminary data.</text>
</comment>
<evidence type="ECO:0000313" key="3">
    <source>
        <dbReference type="Proteomes" id="UP001292094"/>
    </source>
</evidence>
<proteinExistence type="predicted"/>
<reference evidence="2" key="1">
    <citation type="submission" date="2023-11" db="EMBL/GenBank/DDBJ databases">
        <title>Genome assemblies of two species of porcelain crab, Petrolisthes cinctipes and Petrolisthes manimaculis (Anomura: Porcellanidae).</title>
        <authorList>
            <person name="Angst P."/>
        </authorList>
    </citation>
    <scope>NUCLEOTIDE SEQUENCE</scope>
    <source>
        <strain evidence="2">PB745_02</strain>
        <tissue evidence="2">Gill</tissue>
    </source>
</reference>